<sequence length="283" mass="31358" precursor="true">MFILRSQVPIIAITALLALCTFRSSACAQSVAPPPSRPDGLPAQAKWMPGLSGDDLNVYRDQQTLWLHPTQTSLQARRANLPRLCAPIRSLGWNRGQETELVFVPEPDHWRFTWKAAVASEAMIKMVFDGDPVLPEKVSPTGPAGDASVMLHAHHASTFGEKLRYEPQWYKNTVGYWTIPADYATWDFKLDEPGRYSIAVLQGCGEGQGGSDALISIRDGTSTVAELSFQTIDTGHFQNFRWNHLGDVTVANEGTYQLRIDAKRIAKGALFDVRAIHLVKQAK</sequence>
<dbReference type="Proteomes" id="UP000321353">
    <property type="component" value="Chromosome"/>
</dbReference>
<keyword evidence="3" id="KW-1185">Reference proteome</keyword>
<dbReference type="CDD" id="cd02795">
    <property type="entry name" value="CBM6-CBM35-CBM36_like"/>
    <property type="match status" value="1"/>
</dbReference>
<evidence type="ECO:0000256" key="1">
    <source>
        <dbReference type="SAM" id="SignalP"/>
    </source>
</evidence>
<accession>A0A5B9MNK6</accession>
<feature type="signal peptide" evidence="1">
    <location>
        <begin position="1"/>
        <end position="28"/>
    </location>
</feature>
<organism evidence="2 3">
    <name type="scientific">Stieleria maiorica</name>
    <dbReference type="NCBI Taxonomy" id="2795974"/>
    <lineage>
        <taxon>Bacteria</taxon>
        <taxon>Pseudomonadati</taxon>
        <taxon>Planctomycetota</taxon>
        <taxon>Planctomycetia</taxon>
        <taxon>Pirellulales</taxon>
        <taxon>Pirellulaceae</taxon>
        <taxon>Stieleria</taxon>
    </lineage>
</organism>
<proteinExistence type="predicted"/>
<dbReference type="KEGG" id="smam:Mal15_45180"/>
<dbReference type="Gene3D" id="2.60.120.260">
    <property type="entry name" value="Galactose-binding domain-like"/>
    <property type="match status" value="1"/>
</dbReference>
<dbReference type="AlphaFoldDB" id="A0A5B9MNK6"/>
<dbReference type="RefSeq" id="WP_147869691.1">
    <property type="nucleotide sequence ID" value="NZ_CP036264.1"/>
</dbReference>
<evidence type="ECO:0000313" key="3">
    <source>
        <dbReference type="Proteomes" id="UP000321353"/>
    </source>
</evidence>
<feature type="chain" id="PRO_5022754180" description="Polysaccharide lyase-like protein" evidence="1">
    <location>
        <begin position="29"/>
        <end position="283"/>
    </location>
</feature>
<evidence type="ECO:0000313" key="2">
    <source>
        <dbReference type="EMBL" id="QEG00448.1"/>
    </source>
</evidence>
<reference evidence="2 3" key="1">
    <citation type="submission" date="2019-02" db="EMBL/GenBank/DDBJ databases">
        <title>Planctomycetal bacteria perform biofilm scaping via a novel small molecule.</title>
        <authorList>
            <person name="Jeske O."/>
            <person name="Boedeker C."/>
            <person name="Wiegand S."/>
            <person name="Breitling P."/>
            <person name="Kallscheuer N."/>
            <person name="Jogler M."/>
            <person name="Rohde M."/>
            <person name="Petersen J."/>
            <person name="Medema M.H."/>
            <person name="Surup F."/>
            <person name="Jogler C."/>
        </authorList>
    </citation>
    <scope>NUCLEOTIDE SEQUENCE [LARGE SCALE GENOMIC DNA]</scope>
    <source>
        <strain evidence="2 3">Mal15</strain>
    </source>
</reference>
<evidence type="ECO:0008006" key="4">
    <source>
        <dbReference type="Google" id="ProtNLM"/>
    </source>
</evidence>
<keyword evidence="1" id="KW-0732">Signal</keyword>
<name>A0A5B9MNK6_9BACT</name>
<dbReference type="EMBL" id="CP036264">
    <property type="protein sequence ID" value="QEG00448.1"/>
    <property type="molecule type" value="Genomic_DNA"/>
</dbReference>
<protein>
    <recommendedName>
        <fullName evidence="4">Polysaccharide lyase-like protein</fullName>
    </recommendedName>
</protein>
<gene>
    <name evidence="2" type="ORF">Mal15_45180</name>
</gene>